<gene>
    <name evidence="1" type="ORF">BDN70DRAFT_959936</name>
</gene>
<sequence>MRTARCDNVQKAKDILKYMCYDCNKFSLKMLLTSDDGDLWKSANMFFKSGKATSIMKKWMGRIPDEEMEDWIMEKFNWLTDRSSQGPHNADAKSLRICSGSVTVSLLEEFQPKKLTSALYD</sequence>
<dbReference type="OrthoDB" id="2860915at2759"/>
<keyword evidence="2" id="KW-1185">Reference proteome</keyword>
<evidence type="ECO:0000313" key="1">
    <source>
        <dbReference type="EMBL" id="KAF9474584.1"/>
    </source>
</evidence>
<dbReference type="EMBL" id="MU155371">
    <property type="protein sequence ID" value="KAF9474584.1"/>
    <property type="molecule type" value="Genomic_DNA"/>
</dbReference>
<proteinExistence type="predicted"/>
<evidence type="ECO:0000313" key="2">
    <source>
        <dbReference type="Proteomes" id="UP000807469"/>
    </source>
</evidence>
<protein>
    <submittedName>
        <fullName evidence="1">Uncharacterized protein</fullName>
    </submittedName>
</protein>
<accession>A0A9P5YU03</accession>
<dbReference type="Proteomes" id="UP000807469">
    <property type="component" value="Unassembled WGS sequence"/>
</dbReference>
<name>A0A9P5YU03_9AGAR</name>
<reference evidence="1" key="1">
    <citation type="submission" date="2020-11" db="EMBL/GenBank/DDBJ databases">
        <authorList>
            <consortium name="DOE Joint Genome Institute"/>
            <person name="Ahrendt S."/>
            <person name="Riley R."/>
            <person name="Andreopoulos W."/>
            <person name="Labutti K."/>
            <person name="Pangilinan J."/>
            <person name="Ruiz-Duenas F.J."/>
            <person name="Barrasa J.M."/>
            <person name="Sanchez-Garcia M."/>
            <person name="Camarero S."/>
            <person name="Miyauchi S."/>
            <person name="Serrano A."/>
            <person name="Linde D."/>
            <person name="Babiker R."/>
            <person name="Drula E."/>
            <person name="Ayuso-Fernandez I."/>
            <person name="Pacheco R."/>
            <person name="Padilla G."/>
            <person name="Ferreira P."/>
            <person name="Barriuso J."/>
            <person name="Kellner H."/>
            <person name="Castanera R."/>
            <person name="Alfaro M."/>
            <person name="Ramirez L."/>
            <person name="Pisabarro A.G."/>
            <person name="Kuo A."/>
            <person name="Tritt A."/>
            <person name="Lipzen A."/>
            <person name="He G."/>
            <person name="Yan M."/>
            <person name="Ng V."/>
            <person name="Cullen D."/>
            <person name="Martin F."/>
            <person name="Rosso M.-N."/>
            <person name="Henrissat B."/>
            <person name="Hibbett D."/>
            <person name="Martinez A.T."/>
            <person name="Grigoriev I.V."/>
        </authorList>
    </citation>
    <scope>NUCLEOTIDE SEQUENCE</scope>
    <source>
        <strain evidence="1">CIRM-BRFM 674</strain>
    </source>
</reference>
<dbReference type="AlphaFoldDB" id="A0A9P5YU03"/>
<comment type="caution">
    <text evidence="1">The sequence shown here is derived from an EMBL/GenBank/DDBJ whole genome shotgun (WGS) entry which is preliminary data.</text>
</comment>
<organism evidence="1 2">
    <name type="scientific">Pholiota conissans</name>
    <dbReference type="NCBI Taxonomy" id="109636"/>
    <lineage>
        <taxon>Eukaryota</taxon>
        <taxon>Fungi</taxon>
        <taxon>Dikarya</taxon>
        <taxon>Basidiomycota</taxon>
        <taxon>Agaricomycotina</taxon>
        <taxon>Agaricomycetes</taxon>
        <taxon>Agaricomycetidae</taxon>
        <taxon>Agaricales</taxon>
        <taxon>Agaricineae</taxon>
        <taxon>Strophariaceae</taxon>
        <taxon>Pholiota</taxon>
    </lineage>
</organism>